<keyword evidence="3" id="KW-0479">Metal-binding</keyword>
<evidence type="ECO:0000256" key="3">
    <source>
        <dbReference type="ARBA" id="ARBA00022723"/>
    </source>
</evidence>
<dbReference type="InterPro" id="IPR005135">
    <property type="entry name" value="Endo/exonuclease/phosphatase"/>
</dbReference>
<organism evidence="8 9">
    <name type="scientific">Lithohypha guttulata</name>
    <dbReference type="NCBI Taxonomy" id="1690604"/>
    <lineage>
        <taxon>Eukaryota</taxon>
        <taxon>Fungi</taxon>
        <taxon>Dikarya</taxon>
        <taxon>Ascomycota</taxon>
        <taxon>Pezizomycotina</taxon>
        <taxon>Eurotiomycetes</taxon>
        <taxon>Chaetothyriomycetidae</taxon>
        <taxon>Chaetothyriales</taxon>
        <taxon>Trichomeriaceae</taxon>
        <taxon>Lithohypha</taxon>
    </lineage>
</organism>
<accession>A0ABR0KJA2</accession>
<dbReference type="EMBL" id="JAVRRG010000015">
    <property type="protein sequence ID" value="KAK5098110.1"/>
    <property type="molecule type" value="Genomic_DNA"/>
</dbReference>
<feature type="region of interest" description="Disordered" evidence="6">
    <location>
        <begin position="1"/>
        <end position="36"/>
    </location>
</feature>
<evidence type="ECO:0000256" key="6">
    <source>
        <dbReference type="SAM" id="MobiDB-lite"/>
    </source>
</evidence>
<dbReference type="SUPFAM" id="SSF56219">
    <property type="entry name" value="DNase I-like"/>
    <property type="match status" value="1"/>
</dbReference>
<name>A0ABR0KJA2_9EURO</name>
<evidence type="ECO:0000256" key="2">
    <source>
        <dbReference type="ARBA" id="ARBA00007092"/>
    </source>
</evidence>
<feature type="domain" description="Endonuclease/exonuclease/phosphatase" evidence="7">
    <location>
        <begin position="47"/>
        <end position="311"/>
    </location>
</feature>
<comment type="similarity">
    <text evidence="2">Belongs to the DNA repair enzymes AP/ExoA family.</text>
</comment>
<dbReference type="PANTHER" id="PTHR22748">
    <property type="entry name" value="AP ENDONUCLEASE"/>
    <property type="match status" value="1"/>
</dbReference>
<comment type="cofactor">
    <cofactor evidence="1">
        <name>Mg(2+)</name>
        <dbReference type="ChEBI" id="CHEBI:18420"/>
    </cofactor>
</comment>
<proteinExistence type="inferred from homology"/>
<evidence type="ECO:0000256" key="4">
    <source>
        <dbReference type="ARBA" id="ARBA00022801"/>
    </source>
</evidence>
<dbReference type="Gene3D" id="3.60.10.10">
    <property type="entry name" value="Endonuclease/exonuclease/phosphatase"/>
    <property type="match status" value="1"/>
</dbReference>
<gene>
    <name evidence="8" type="ORF">LTR24_001931</name>
</gene>
<keyword evidence="5" id="KW-0460">Magnesium</keyword>
<sequence>MSSLMKRKLSSTSRSVSPPALRRRLPPPKTSLPLNAEQDENDLTFYSWNVNGIGPLLQKQINFSSQSTYPLRTFLRSAHWPHLLFLQEVKINRDDEATQRRVELAANAGHLPGEPTYTTHFSLPRDKYNATGFGGKVHGVASLVRDDTAPSITTRPGWDLEGRVLIHEFSSLQLTVVNGYWVNGTSNPYRNPTTGDVDGTRHDHKLRFHAHMLELCRSIEERGCTVLLLGDMNVAPRRIDGHPNLRTSPVQHVTNRADFNKKFLDPESKDGLRAVDVFRHCHGEKRKYTYHGRGRPWGESCDRVDLIIANRKLVEAGAAENTDICDTPKDRGHSDHVPLWLSLDTSKTKSAAEELAALPTP</sequence>
<evidence type="ECO:0000313" key="8">
    <source>
        <dbReference type="EMBL" id="KAK5098110.1"/>
    </source>
</evidence>
<evidence type="ECO:0000259" key="7">
    <source>
        <dbReference type="Pfam" id="PF03372"/>
    </source>
</evidence>
<keyword evidence="4" id="KW-0378">Hydrolase</keyword>
<keyword evidence="9" id="KW-1185">Reference proteome</keyword>
<dbReference type="Proteomes" id="UP001345013">
    <property type="component" value="Unassembled WGS sequence"/>
</dbReference>
<dbReference type="InterPro" id="IPR036691">
    <property type="entry name" value="Endo/exonu/phosph_ase_sf"/>
</dbReference>
<protein>
    <recommendedName>
        <fullName evidence="7">Endonuclease/exonuclease/phosphatase domain-containing protein</fullName>
    </recommendedName>
</protein>
<reference evidence="8 9" key="1">
    <citation type="submission" date="2023-08" db="EMBL/GenBank/DDBJ databases">
        <title>Black Yeasts Isolated from many extreme environments.</title>
        <authorList>
            <person name="Coleine C."/>
            <person name="Stajich J.E."/>
            <person name="Selbmann L."/>
        </authorList>
    </citation>
    <scope>NUCLEOTIDE SEQUENCE [LARGE SCALE GENOMIC DNA]</scope>
    <source>
        <strain evidence="8 9">CCFEE 5885</strain>
    </source>
</reference>
<comment type="caution">
    <text evidence="8">The sequence shown here is derived from an EMBL/GenBank/DDBJ whole genome shotgun (WGS) entry which is preliminary data.</text>
</comment>
<dbReference type="InterPro" id="IPR004808">
    <property type="entry name" value="AP_endonuc_1"/>
</dbReference>
<dbReference type="PROSITE" id="PS51435">
    <property type="entry name" value="AP_NUCLEASE_F1_4"/>
    <property type="match status" value="1"/>
</dbReference>
<dbReference type="Pfam" id="PF03372">
    <property type="entry name" value="Exo_endo_phos"/>
    <property type="match status" value="1"/>
</dbReference>
<evidence type="ECO:0000313" key="9">
    <source>
        <dbReference type="Proteomes" id="UP001345013"/>
    </source>
</evidence>
<evidence type="ECO:0000256" key="5">
    <source>
        <dbReference type="ARBA" id="ARBA00022842"/>
    </source>
</evidence>
<evidence type="ECO:0000256" key="1">
    <source>
        <dbReference type="ARBA" id="ARBA00001946"/>
    </source>
</evidence>
<dbReference type="PANTHER" id="PTHR22748:SF14">
    <property type="entry name" value="ENDONUCLEASE_EXONUCLEASE_PHOSPHATASE DOMAIN-CONTAINING PROTEIN"/>
    <property type="match status" value="1"/>
</dbReference>